<evidence type="ECO:0000256" key="2">
    <source>
        <dbReference type="SAM" id="SignalP"/>
    </source>
</evidence>
<evidence type="ECO:0000313" key="3">
    <source>
        <dbReference type="EMBL" id="KAK0369319.1"/>
    </source>
</evidence>
<name>A0ABQ9PCP1_9PEZI</name>
<evidence type="ECO:0000313" key="4">
    <source>
        <dbReference type="Proteomes" id="UP001169217"/>
    </source>
</evidence>
<keyword evidence="2" id="KW-0732">Signal</keyword>
<feature type="signal peptide" evidence="2">
    <location>
        <begin position="1"/>
        <end position="19"/>
    </location>
</feature>
<feature type="compositionally biased region" description="Gly residues" evidence="1">
    <location>
        <begin position="177"/>
        <end position="189"/>
    </location>
</feature>
<comment type="caution">
    <text evidence="3">The sequence shown here is derived from an EMBL/GenBank/DDBJ whole genome shotgun (WGS) entry which is preliminary data.</text>
</comment>
<gene>
    <name evidence="3" type="ORF">CLIM01_13328</name>
</gene>
<sequence>MWLILPLVLINLAIWFAHSRIWTSNEVEPSPDVPEEPSWTIIDNSPGFTTTTTVSRARRDRCANRHNVSISIIVIHVVRALVNLVTLITLVPTGTINANANTTNINTTGPLPPQPPPKMALAHPLRSTIPHLLHKPLHPLRPLLLQQTRPQTRPALHLAPIHESATNEAEESRWAQGGEGGNQGEGGAFGDDDGEGRVGGFGDGFAALAHAVAF</sequence>
<feature type="region of interest" description="Disordered" evidence="1">
    <location>
        <begin position="160"/>
        <end position="196"/>
    </location>
</feature>
<reference evidence="3" key="1">
    <citation type="submission" date="2023-04" db="EMBL/GenBank/DDBJ databases">
        <title>Colletotrichum limetticola genome sequence.</title>
        <authorList>
            <person name="Baroncelli R."/>
        </authorList>
    </citation>
    <scope>NUCLEOTIDE SEQUENCE</scope>
    <source>
        <strain evidence="3">KLA-Anderson</strain>
    </source>
</reference>
<organism evidence="3 4">
    <name type="scientific">Colletotrichum limetticola</name>
    <dbReference type="NCBI Taxonomy" id="1209924"/>
    <lineage>
        <taxon>Eukaryota</taxon>
        <taxon>Fungi</taxon>
        <taxon>Dikarya</taxon>
        <taxon>Ascomycota</taxon>
        <taxon>Pezizomycotina</taxon>
        <taxon>Sordariomycetes</taxon>
        <taxon>Hypocreomycetidae</taxon>
        <taxon>Glomerellales</taxon>
        <taxon>Glomerellaceae</taxon>
        <taxon>Colletotrichum</taxon>
        <taxon>Colletotrichum acutatum species complex</taxon>
    </lineage>
</organism>
<dbReference type="EMBL" id="JARUPT010000672">
    <property type="protein sequence ID" value="KAK0369319.1"/>
    <property type="molecule type" value="Genomic_DNA"/>
</dbReference>
<proteinExistence type="predicted"/>
<protein>
    <recommendedName>
        <fullName evidence="5">Integral membrane protein</fullName>
    </recommendedName>
</protein>
<dbReference type="Proteomes" id="UP001169217">
    <property type="component" value="Unassembled WGS sequence"/>
</dbReference>
<evidence type="ECO:0008006" key="5">
    <source>
        <dbReference type="Google" id="ProtNLM"/>
    </source>
</evidence>
<keyword evidence="4" id="KW-1185">Reference proteome</keyword>
<evidence type="ECO:0000256" key="1">
    <source>
        <dbReference type="SAM" id="MobiDB-lite"/>
    </source>
</evidence>
<feature type="chain" id="PRO_5046380055" description="Integral membrane protein" evidence="2">
    <location>
        <begin position="20"/>
        <end position="214"/>
    </location>
</feature>
<accession>A0ABQ9PCP1</accession>